<dbReference type="Proteomes" id="UP000251241">
    <property type="component" value="Unassembled WGS sequence"/>
</dbReference>
<dbReference type="AlphaFoldDB" id="A0A2X2IP07"/>
<proteinExistence type="predicted"/>
<feature type="transmembrane region" description="Helical" evidence="1">
    <location>
        <begin position="31"/>
        <end position="53"/>
    </location>
</feature>
<gene>
    <name evidence="2" type="ORF">NCTC11343_00317</name>
</gene>
<name>A0A2X2IP07_SPHMU</name>
<evidence type="ECO:0000313" key="3">
    <source>
        <dbReference type="Proteomes" id="UP000251241"/>
    </source>
</evidence>
<organism evidence="2 3">
    <name type="scientific">Sphingobacterium multivorum</name>
    <dbReference type="NCBI Taxonomy" id="28454"/>
    <lineage>
        <taxon>Bacteria</taxon>
        <taxon>Pseudomonadati</taxon>
        <taxon>Bacteroidota</taxon>
        <taxon>Sphingobacteriia</taxon>
        <taxon>Sphingobacteriales</taxon>
        <taxon>Sphingobacteriaceae</taxon>
        <taxon>Sphingobacterium</taxon>
    </lineage>
</organism>
<keyword evidence="1" id="KW-1133">Transmembrane helix</keyword>
<evidence type="ECO:0000256" key="1">
    <source>
        <dbReference type="SAM" id="Phobius"/>
    </source>
</evidence>
<reference evidence="2 3" key="1">
    <citation type="submission" date="2018-06" db="EMBL/GenBank/DDBJ databases">
        <authorList>
            <consortium name="Pathogen Informatics"/>
            <person name="Doyle S."/>
        </authorList>
    </citation>
    <scope>NUCLEOTIDE SEQUENCE [LARGE SCALE GENOMIC DNA]</scope>
    <source>
        <strain evidence="2 3">NCTC11343</strain>
    </source>
</reference>
<accession>A0A2X2IP07</accession>
<sequence>MFPITKVAISKEIATFVIGNILREKLCFRPYLTLVYFMKRSILVLIALVFIGANT</sequence>
<dbReference type="EMBL" id="UAUU01000002">
    <property type="protein sequence ID" value="SPZ83798.1"/>
    <property type="molecule type" value="Genomic_DNA"/>
</dbReference>
<keyword evidence="1" id="KW-0812">Transmembrane</keyword>
<keyword evidence="1" id="KW-0472">Membrane</keyword>
<protein>
    <submittedName>
        <fullName evidence="2">Uncharacterized protein</fullName>
    </submittedName>
</protein>
<evidence type="ECO:0000313" key="2">
    <source>
        <dbReference type="EMBL" id="SPZ83798.1"/>
    </source>
</evidence>